<dbReference type="STRING" id="1850250.LPB142_04345"/>
<comment type="cofactor">
    <cofactor evidence="1">
        <name>Zn(2+)</name>
        <dbReference type="ChEBI" id="CHEBI:29105"/>
    </cofactor>
</comment>
<evidence type="ECO:0000256" key="3">
    <source>
        <dbReference type="ARBA" id="ARBA00023049"/>
    </source>
</evidence>
<evidence type="ECO:0000256" key="4">
    <source>
        <dbReference type="RuleBase" id="RU004447"/>
    </source>
</evidence>
<comment type="similarity">
    <text evidence="2 4">Belongs to the peptidase M16 family.</text>
</comment>
<keyword evidence="3" id="KW-0482">Metalloprotease</keyword>
<gene>
    <name evidence="7" type="ORF">LPB142_04345</name>
</gene>
<sequence>MPGLASATIGVWVMAGGRNERPEQNGIAHFLEHMAFKGTKTRSALQIAEAIEDVGGYINAYTSREMTAYYARVLGADVPLALDVISDIVLNPVFDQREIEVERGVILQEIGQALDTPDDIIFDWLQEAAYPDQPMGRTILGPSEKVARFGREDLSRFVGEHYGPGQMILAAAGAVDHDTIVRQAEAIFGGLSAVIQPGQEGALWSGSERREIKDLEQAHFALALEGPAYGDADLYTAQVYATAMGGGMSSRLFQKIREERGLCYTIFAQAGAYEDTGMVTVYAGTSEDEIAALAGLTIDELKRAADDMSEAEVARARAQMKAGMLMGLEGASSRAERMARNLAIYGRVPGLEEVSARIDAVTREAVRDYAGRLAGGAKTALALYGPVGAAPELEALRARLAA</sequence>
<dbReference type="GO" id="GO:0046872">
    <property type="term" value="F:metal ion binding"/>
    <property type="evidence" value="ECO:0007669"/>
    <property type="project" value="InterPro"/>
</dbReference>
<dbReference type="InterPro" id="IPR001431">
    <property type="entry name" value="Pept_M16_Zn_BS"/>
</dbReference>
<evidence type="ECO:0000313" key="7">
    <source>
        <dbReference type="EMBL" id="AOZ70881.1"/>
    </source>
</evidence>
<dbReference type="SUPFAM" id="SSF63411">
    <property type="entry name" value="LuxS/MPP-like metallohydrolase"/>
    <property type="match status" value="2"/>
</dbReference>
<dbReference type="AlphaFoldDB" id="A0A1D9MG63"/>
<dbReference type="PANTHER" id="PTHR11851:SF49">
    <property type="entry name" value="MITOCHONDRIAL-PROCESSING PEPTIDASE SUBUNIT ALPHA"/>
    <property type="match status" value="1"/>
</dbReference>
<dbReference type="InterPro" id="IPR011249">
    <property type="entry name" value="Metalloenz_LuxS/M16"/>
</dbReference>
<protein>
    <submittedName>
        <fullName evidence="7">Peptidase M16</fullName>
    </submittedName>
</protein>
<feature type="domain" description="Peptidase M16 C-terminal" evidence="6">
    <location>
        <begin position="149"/>
        <end position="320"/>
    </location>
</feature>
<name>A0A1D9MG63_9RHOB</name>
<accession>A0A1D9MG63</accession>
<evidence type="ECO:0000259" key="6">
    <source>
        <dbReference type="Pfam" id="PF05193"/>
    </source>
</evidence>
<feature type="domain" description="Peptidase M16 N-terminal" evidence="5">
    <location>
        <begin position="6"/>
        <end position="142"/>
    </location>
</feature>
<proteinExistence type="inferred from homology"/>
<dbReference type="FunFam" id="3.30.830.10:FF:000008">
    <property type="entry name" value="Mitochondrial-processing peptidase subunit beta"/>
    <property type="match status" value="1"/>
</dbReference>
<dbReference type="PROSITE" id="PS00143">
    <property type="entry name" value="INSULINASE"/>
    <property type="match status" value="1"/>
</dbReference>
<reference evidence="7 8" key="1">
    <citation type="submission" date="2016-10" db="EMBL/GenBank/DDBJ databases">
        <title>Rhodobacter sp. LPB0142, isolated from sea water.</title>
        <authorList>
            <person name="Kim E."/>
            <person name="Yi H."/>
        </authorList>
    </citation>
    <scope>NUCLEOTIDE SEQUENCE [LARGE SCALE GENOMIC DNA]</scope>
    <source>
        <strain evidence="7 8">LPB0142</strain>
    </source>
</reference>
<evidence type="ECO:0000313" key="8">
    <source>
        <dbReference type="Proteomes" id="UP000176562"/>
    </source>
</evidence>
<dbReference type="PANTHER" id="PTHR11851">
    <property type="entry name" value="METALLOPROTEASE"/>
    <property type="match status" value="1"/>
</dbReference>
<dbReference type="GO" id="GO:0006508">
    <property type="term" value="P:proteolysis"/>
    <property type="evidence" value="ECO:0007669"/>
    <property type="project" value="InterPro"/>
</dbReference>
<keyword evidence="8" id="KW-1185">Reference proteome</keyword>
<dbReference type="InterPro" id="IPR011765">
    <property type="entry name" value="Pept_M16_N"/>
</dbReference>
<dbReference type="Proteomes" id="UP000176562">
    <property type="component" value="Chromosome"/>
</dbReference>
<dbReference type="EMBL" id="CP017781">
    <property type="protein sequence ID" value="AOZ70881.1"/>
    <property type="molecule type" value="Genomic_DNA"/>
</dbReference>
<dbReference type="KEGG" id="rhp:LPB142_04345"/>
<dbReference type="Gene3D" id="3.30.830.10">
    <property type="entry name" value="Metalloenzyme, LuxS/M16 peptidase-like"/>
    <property type="match status" value="2"/>
</dbReference>
<keyword evidence="3" id="KW-0645">Protease</keyword>
<dbReference type="InterPro" id="IPR050361">
    <property type="entry name" value="MPP/UQCRC_Complex"/>
</dbReference>
<dbReference type="RefSeq" id="WP_068766050.1">
    <property type="nucleotide sequence ID" value="NZ_CP017781.1"/>
</dbReference>
<evidence type="ECO:0000256" key="2">
    <source>
        <dbReference type="ARBA" id="ARBA00007261"/>
    </source>
</evidence>
<evidence type="ECO:0000256" key="1">
    <source>
        <dbReference type="ARBA" id="ARBA00001947"/>
    </source>
</evidence>
<organism evidence="7 8">
    <name type="scientific">Rhodobacter xanthinilyticus</name>
    <dbReference type="NCBI Taxonomy" id="1850250"/>
    <lineage>
        <taxon>Bacteria</taxon>
        <taxon>Pseudomonadati</taxon>
        <taxon>Pseudomonadota</taxon>
        <taxon>Alphaproteobacteria</taxon>
        <taxon>Rhodobacterales</taxon>
        <taxon>Rhodobacter group</taxon>
        <taxon>Rhodobacter</taxon>
    </lineage>
</organism>
<keyword evidence="3" id="KW-0378">Hydrolase</keyword>
<dbReference type="Pfam" id="PF00675">
    <property type="entry name" value="Peptidase_M16"/>
    <property type="match status" value="1"/>
</dbReference>
<dbReference type="InterPro" id="IPR007863">
    <property type="entry name" value="Peptidase_M16_C"/>
</dbReference>
<dbReference type="GO" id="GO:0004222">
    <property type="term" value="F:metalloendopeptidase activity"/>
    <property type="evidence" value="ECO:0007669"/>
    <property type="project" value="InterPro"/>
</dbReference>
<dbReference type="Pfam" id="PF05193">
    <property type="entry name" value="Peptidase_M16_C"/>
    <property type="match status" value="1"/>
</dbReference>
<evidence type="ECO:0000259" key="5">
    <source>
        <dbReference type="Pfam" id="PF00675"/>
    </source>
</evidence>